<dbReference type="PANTHER" id="PTHR11439:SF461">
    <property type="entry name" value="OS10G0432200 PROTEIN"/>
    <property type="match status" value="1"/>
</dbReference>
<sequence>MDVKNAFLNGDLSKEFGFQSSTYDHALFIRKTSQGCVLLLLYVDDMIITGDDLQGISDLKHFLSKQFEMKDLGRLNYFLGIEVSSDQSGYYLSRAKYAIDLVSRAGLTDTKTINTPIKPNAHFSATDGTLLSDCTLYPQLVGSLVYLAVTRPDIAYAVHIVSQFMFAPRTTHYAVVLRIIRYVKGTLFHGLHYFSSSSLHLIAYSDTDWAGDPTDRRSTTGNCFFLGDSLISWHSKKQMVVSRSSTEAEYRALADTTSELLWLRWLLHDMGITHSSATPLYYDNRSAIQIVHNDVFHERTKHIETDCHFIRHYVLEGTVRLILVSSQDQSADIFTKAHSPLCFRALVGKLQMTNTLPS</sequence>
<dbReference type="RefSeq" id="XP_019053898.1">
    <property type="nucleotide sequence ID" value="XM_019198353.1"/>
</dbReference>
<evidence type="ECO:0000313" key="3">
    <source>
        <dbReference type="RefSeq" id="XP_019053898.1"/>
    </source>
</evidence>
<dbReference type="InterPro" id="IPR013103">
    <property type="entry name" value="RVT_2"/>
</dbReference>
<name>A0A1U8Q518_NELNU</name>
<dbReference type="AlphaFoldDB" id="A0A1U8Q518"/>
<dbReference type="InterPro" id="IPR043502">
    <property type="entry name" value="DNA/RNA_pol_sf"/>
</dbReference>
<dbReference type="OrthoDB" id="2012657at2759"/>
<dbReference type="InParanoid" id="A0A1U8Q518"/>
<dbReference type="CDD" id="cd09272">
    <property type="entry name" value="RNase_HI_RT_Ty1"/>
    <property type="match status" value="1"/>
</dbReference>
<accession>A0A1U8Q518</accession>
<dbReference type="PANTHER" id="PTHR11439">
    <property type="entry name" value="GAG-POL-RELATED RETROTRANSPOSON"/>
    <property type="match status" value="1"/>
</dbReference>
<evidence type="ECO:0000259" key="1">
    <source>
        <dbReference type="Pfam" id="PF07727"/>
    </source>
</evidence>
<dbReference type="GeneID" id="109114920"/>
<organism evidence="2 3">
    <name type="scientific">Nelumbo nucifera</name>
    <name type="common">Sacred lotus</name>
    <dbReference type="NCBI Taxonomy" id="4432"/>
    <lineage>
        <taxon>Eukaryota</taxon>
        <taxon>Viridiplantae</taxon>
        <taxon>Streptophyta</taxon>
        <taxon>Embryophyta</taxon>
        <taxon>Tracheophyta</taxon>
        <taxon>Spermatophyta</taxon>
        <taxon>Magnoliopsida</taxon>
        <taxon>Proteales</taxon>
        <taxon>Nelumbonaceae</taxon>
        <taxon>Nelumbo</taxon>
    </lineage>
</organism>
<dbReference type="SUPFAM" id="SSF56672">
    <property type="entry name" value="DNA/RNA polymerases"/>
    <property type="match status" value="1"/>
</dbReference>
<dbReference type="OMA" id="IRAQHAF"/>
<dbReference type="Proteomes" id="UP000189703">
    <property type="component" value="Unplaced"/>
</dbReference>
<feature type="domain" description="Reverse transcriptase Ty1/copia-type" evidence="1">
    <location>
        <begin position="14"/>
        <end position="118"/>
    </location>
</feature>
<keyword evidence="2" id="KW-1185">Reference proteome</keyword>
<dbReference type="STRING" id="4432.A0A1U8Q518"/>
<gene>
    <name evidence="3" type="primary">LOC109114920</name>
</gene>
<evidence type="ECO:0000313" key="2">
    <source>
        <dbReference type="Proteomes" id="UP000189703"/>
    </source>
</evidence>
<proteinExistence type="predicted"/>
<dbReference type="KEGG" id="nnu:109114920"/>
<reference evidence="3" key="1">
    <citation type="submission" date="2025-08" db="UniProtKB">
        <authorList>
            <consortium name="RefSeq"/>
        </authorList>
    </citation>
    <scope>IDENTIFICATION</scope>
</reference>
<protein>
    <submittedName>
        <fullName evidence="3">Uncharacterized protein LOC109114920</fullName>
    </submittedName>
</protein>
<dbReference type="Pfam" id="PF07727">
    <property type="entry name" value="RVT_2"/>
    <property type="match status" value="1"/>
</dbReference>